<dbReference type="AlphaFoldDB" id="A0AA35NX70"/>
<evidence type="ECO:0000313" key="2">
    <source>
        <dbReference type="Proteomes" id="UP001178461"/>
    </source>
</evidence>
<dbReference type="EMBL" id="OX395126">
    <property type="protein sequence ID" value="CAI5764348.1"/>
    <property type="molecule type" value="Genomic_DNA"/>
</dbReference>
<sequence>MLDCDFCELLFFEAGCLPYILQSSRCTMRKRSCEECLFLHVKRAQEEKSQERCHIIIVMCRRTGICPPPTVHDLHICSYASTEYIPRMHTVDEWVWQKEYDRVHGDGAKIGRNITTHTSICISLYMLLFICQSPWELDAMIQYLLQSPNPQSHPIK</sequence>
<evidence type="ECO:0000313" key="1">
    <source>
        <dbReference type="EMBL" id="CAI5764348.1"/>
    </source>
</evidence>
<keyword evidence="2" id="KW-1185">Reference proteome</keyword>
<dbReference type="Proteomes" id="UP001178461">
    <property type="component" value="Chromosome 1"/>
</dbReference>
<gene>
    <name evidence="1" type="ORF">PODLI_1B007124</name>
</gene>
<organism evidence="1 2">
    <name type="scientific">Podarcis lilfordi</name>
    <name type="common">Lilford's wall lizard</name>
    <dbReference type="NCBI Taxonomy" id="74358"/>
    <lineage>
        <taxon>Eukaryota</taxon>
        <taxon>Metazoa</taxon>
        <taxon>Chordata</taxon>
        <taxon>Craniata</taxon>
        <taxon>Vertebrata</taxon>
        <taxon>Euteleostomi</taxon>
        <taxon>Lepidosauria</taxon>
        <taxon>Squamata</taxon>
        <taxon>Bifurcata</taxon>
        <taxon>Unidentata</taxon>
        <taxon>Episquamata</taxon>
        <taxon>Laterata</taxon>
        <taxon>Lacertibaenia</taxon>
        <taxon>Lacertidae</taxon>
        <taxon>Podarcis</taxon>
    </lineage>
</organism>
<proteinExistence type="predicted"/>
<name>A0AA35NX70_9SAUR</name>
<protein>
    <submittedName>
        <fullName evidence="1">Uncharacterized protein</fullName>
    </submittedName>
</protein>
<accession>A0AA35NX70</accession>
<reference evidence="1" key="1">
    <citation type="submission" date="2022-12" db="EMBL/GenBank/DDBJ databases">
        <authorList>
            <person name="Alioto T."/>
            <person name="Alioto T."/>
            <person name="Gomez Garrido J."/>
        </authorList>
    </citation>
    <scope>NUCLEOTIDE SEQUENCE</scope>
</reference>